<dbReference type="PROSITE" id="PS50109">
    <property type="entry name" value="HIS_KIN"/>
    <property type="match status" value="1"/>
</dbReference>
<gene>
    <name evidence="12" type="ORF">GCM10023091_26290</name>
</gene>
<keyword evidence="13" id="KW-1185">Reference proteome</keyword>
<keyword evidence="9 10" id="KW-0472">Membrane</keyword>
<dbReference type="SUPFAM" id="SSF47384">
    <property type="entry name" value="Homodimeric domain of signal transducing histidine kinase"/>
    <property type="match status" value="1"/>
</dbReference>
<evidence type="ECO:0000256" key="5">
    <source>
        <dbReference type="ARBA" id="ARBA00022679"/>
    </source>
</evidence>
<keyword evidence="7 12" id="KW-0418">Kinase</keyword>
<dbReference type="Proteomes" id="UP001501508">
    <property type="component" value="Unassembled WGS sequence"/>
</dbReference>
<protein>
    <recommendedName>
        <fullName evidence="3">histidine kinase</fullName>
        <ecNumber evidence="3">2.7.13.3</ecNumber>
    </recommendedName>
</protein>
<evidence type="ECO:0000256" key="7">
    <source>
        <dbReference type="ARBA" id="ARBA00022777"/>
    </source>
</evidence>
<evidence type="ECO:0000256" key="1">
    <source>
        <dbReference type="ARBA" id="ARBA00000085"/>
    </source>
</evidence>
<proteinExistence type="predicted"/>
<dbReference type="EMBL" id="BAABEY010000025">
    <property type="protein sequence ID" value="GAA4441272.1"/>
    <property type="molecule type" value="Genomic_DNA"/>
</dbReference>
<evidence type="ECO:0000313" key="13">
    <source>
        <dbReference type="Proteomes" id="UP001501508"/>
    </source>
</evidence>
<keyword evidence="6 10" id="KW-0812">Transmembrane</keyword>
<name>A0ABP8M1J6_9BACT</name>
<evidence type="ECO:0000256" key="6">
    <source>
        <dbReference type="ARBA" id="ARBA00022692"/>
    </source>
</evidence>
<dbReference type="EC" id="2.7.13.3" evidence="3"/>
<dbReference type="Gene3D" id="3.30.565.10">
    <property type="entry name" value="Histidine kinase-like ATPase, C-terminal domain"/>
    <property type="match status" value="1"/>
</dbReference>
<dbReference type="GO" id="GO:0016301">
    <property type="term" value="F:kinase activity"/>
    <property type="evidence" value="ECO:0007669"/>
    <property type="project" value="UniProtKB-KW"/>
</dbReference>
<evidence type="ECO:0000256" key="8">
    <source>
        <dbReference type="ARBA" id="ARBA00022989"/>
    </source>
</evidence>
<dbReference type="InterPro" id="IPR036097">
    <property type="entry name" value="HisK_dim/P_sf"/>
</dbReference>
<comment type="catalytic activity">
    <reaction evidence="1">
        <text>ATP + protein L-histidine = ADP + protein N-phospho-L-histidine.</text>
        <dbReference type="EC" id="2.7.13.3"/>
    </reaction>
</comment>
<evidence type="ECO:0000256" key="2">
    <source>
        <dbReference type="ARBA" id="ARBA00004370"/>
    </source>
</evidence>
<dbReference type="SUPFAM" id="SSF55874">
    <property type="entry name" value="ATPase domain of HSP90 chaperone/DNA topoisomerase II/histidine kinase"/>
    <property type="match status" value="1"/>
</dbReference>
<keyword evidence="8 10" id="KW-1133">Transmembrane helix</keyword>
<dbReference type="InterPro" id="IPR005467">
    <property type="entry name" value="His_kinase_dom"/>
</dbReference>
<dbReference type="Gene3D" id="6.10.340.10">
    <property type="match status" value="1"/>
</dbReference>
<dbReference type="Pfam" id="PF02518">
    <property type="entry name" value="HATPase_c"/>
    <property type="match status" value="1"/>
</dbReference>
<evidence type="ECO:0000313" key="12">
    <source>
        <dbReference type="EMBL" id="GAA4441272.1"/>
    </source>
</evidence>
<evidence type="ECO:0000256" key="10">
    <source>
        <dbReference type="SAM" id="Phobius"/>
    </source>
</evidence>
<dbReference type="InterPro" id="IPR036890">
    <property type="entry name" value="HATPase_C_sf"/>
</dbReference>
<dbReference type="PRINTS" id="PR00344">
    <property type="entry name" value="BCTRLSENSOR"/>
</dbReference>
<evidence type="ECO:0000256" key="9">
    <source>
        <dbReference type="ARBA" id="ARBA00023136"/>
    </source>
</evidence>
<comment type="caution">
    <text evidence="12">The sequence shown here is derived from an EMBL/GenBank/DDBJ whole genome shotgun (WGS) entry which is preliminary data.</text>
</comment>
<dbReference type="InterPro" id="IPR004358">
    <property type="entry name" value="Sig_transdc_His_kin-like_C"/>
</dbReference>
<organism evidence="12 13">
    <name type="scientific">Ravibacter arvi</name>
    <dbReference type="NCBI Taxonomy" id="2051041"/>
    <lineage>
        <taxon>Bacteria</taxon>
        <taxon>Pseudomonadati</taxon>
        <taxon>Bacteroidota</taxon>
        <taxon>Cytophagia</taxon>
        <taxon>Cytophagales</taxon>
        <taxon>Spirosomataceae</taxon>
        <taxon>Ravibacter</taxon>
    </lineage>
</organism>
<accession>A0ABP8M1J6</accession>
<dbReference type="InterPro" id="IPR003594">
    <property type="entry name" value="HATPase_dom"/>
</dbReference>
<evidence type="ECO:0000259" key="11">
    <source>
        <dbReference type="PROSITE" id="PS50109"/>
    </source>
</evidence>
<feature type="domain" description="Histidine kinase" evidence="11">
    <location>
        <begin position="241"/>
        <end position="457"/>
    </location>
</feature>
<dbReference type="InterPro" id="IPR050428">
    <property type="entry name" value="TCS_sensor_his_kinase"/>
</dbReference>
<reference evidence="13" key="1">
    <citation type="journal article" date="2019" name="Int. J. Syst. Evol. Microbiol.">
        <title>The Global Catalogue of Microorganisms (GCM) 10K type strain sequencing project: providing services to taxonomists for standard genome sequencing and annotation.</title>
        <authorList>
            <consortium name="The Broad Institute Genomics Platform"/>
            <consortium name="The Broad Institute Genome Sequencing Center for Infectious Disease"/>
            <person name="Wu L."/>
            <person name="Ma J."/>
        </authorList>
    </citation>
    <scope>NUCLEOTIDE SEQUENCE [LARGE SCALE GENOMIC DNA]</scope>
    <source>
        <strain evidence="13">JCM 31920</strain>
    </source>
</reference>
<dbReference type="Gene3D" id="1.10.287.130">
    <property type="match status" value="1"/>
</dbReference>
<comment type="subcellular location">
    <subcellularLocation>
        <location evidence="2">Membrane</location>
    </subcellularLocation>
</comment>
<evidence type="ECO:0000256" key="4">
    <source>
        <dbReference type="ARBA" id="ARBA00022553"/>
    </source>
</evidence>
<keyword evidence="5" id="KW-0808">Transferase</keyword>
<feature type="transmembrane region" description="Helical" evidence="10">
    <location>
        <begin position="7"/>
        <end position="30"/>
    </location>
</feature>
<dbReference type="SMART" id="SM00387">
    <property type="entry name" value="HATPase_c"/>
    <property type="match status" value="1"/>
</dbReference>
<keyword evidence="4" id="KW-0597">Phosphoprotein</keyword>
<dbReference type="PANTHER" id="PTHR45436:SF5">
    <property type="entry name" value="SENSOR HISTIDINE KINASE TRCS"/>
    <property type="match status" value="1"/>
</dbReference>
<dbReference type="RefSeq" id="WP_345029857.1">
    <property type="nucleotide sequence ID" value="NZ_BAABEY010000025.1"/>
</dbReference>
<sequence length="457" mass="52409">MKIRNKILIYFSSTVIALTAVSFAVVYLLFAANREEEFQQHQSEKITRTIRMLAEYKEMSEELAFLVDEQTLHDIYDEKLLIYDGQKDLVFASIDSLPIRDARHILQQLSPAVRWIESREGAYDLVGVYTEHNHKSYYAISKAFDSLGHSKMEFLRNVLIIMFFSISIVVVMVSLYLSNKIARPITSLAESLNNYDLSREKVSELSADTTTFELLYLTGRFNELLKRTNKAFAFQKHTIHHISHELKTPIAVLVSELERLSTSQDLLAIRYGLGQQAEKAKLLGEVIQVLLEISKIESGQVILKQPTRLDEVLFDLIDELSLIYPQVRIAIHYFPTDIDDKKLTLQVNEILIRHAFLNLLANAATYASDHQVEIRIDGSRPQQLSIRFFNNGETIPEEEQQFLFQQYFRGRNSLPHKGFGLGLVLTQKIIAHHNGTIRYHAGTEPANVFEVTLPINP</sequence>
<dbReference type="PANTHER" id="PTHR45436">
    <property type="entry name" value="SENSOR HISTIDINE KINASE YKOH"/>
    <property type="match status" value="1"/>
</dbReference>
<feature type="transmembrane region" description="Helical" evidence="10">
    <location>
        <begin position="154"/>
        <end position="177"/>
    </location>
</feature>
<evidence type="ECO:0000256" key="3">
    <source>
        <dbReference type="ARBA" id="ARBA00012438"/>
    </source>
</evidence>